<dbReference type="OrthoDB" id="3162439at2759"/>
<gene>
    <name evidence="2" type="ORF">M408DRAFT_61645</name>
</gene>
<sequence>MNKVGRTLIVAFDGTSNEYDETNTNVVKLCAVLKMDDRDRQMVYYQPGIGTYMEPGIHGAIHQWILKKLDLAAAWTLGSHVQKGYQFLMENHLPNDKICIFGFSRGAYTARALCGMLDSVGLLSRGNQEQIPFAYRMYKTESPLAASFKQTFCTPVDIHFVGVWDTVASIGMFVPKKMPLASYQTIRTFRHAISLDETRARFGVKLWKPSKEVTGQVEQMEHIKSANPRVKEMMPLASYKTIRTFRHAISLDETRARFGVKLWKPSKEVTGQVEEKEHKRSANPRVKEMWFAGGHCDVGGGNVKDVKPEALSNISLRWMLHEMQQANCGILFDDKGLNRAGIPLDCVRRTANPGRRARTISDDTIVDTGYIPDEIKTRNQIESWEELDSRDAKAEINLALKPLSFWWLVQWPVVQGKKEYVGLFRISRACFDAPLAPTCTGEKGLYLQTNEGEDARTFTTLFSSTWSLIQDIVSMQPFLIIGATMSQCTRVLPTWWLGRIKISISPLS</sequence>
<dbReference type="EMBL" id="KN824278">
    <property type="protein sequence ID" value="KIM33348.1"/>
    <property type="molecule type" value="Genomic_DNA"/>
</dbReference>
<reference evidence="2 3" key="1">
    <citation type="submission" date="2014-04" db="EMBL/GenBank/DDBJ databases">
        <authorList>
            <consortium name="DOE Joint Genome Institute"/>
            <person name="Kuo A."/>
            <person name="Zuccaro A."/>
            <person name="Kohler A."/>
            <person name="Nagy L.G."/>
            <person name="Floudas D."/>
            <person name="Copeland A."/>
            <person name="Barry K.W."/>
            <person name="Cichocki N."/>
            <person name="Veneault-Fourrey C."/>
            <person name="LaButti K."/>
            <person name="Lindquist E.A."/>
            <person name="Lipzen A."/>
            <person name="Lundell T."/>
            <person name="Morin E."/>
            <person name="Murat C."/>
            <person name="Sun H."/>
            <person name="Tunlid A."/>
            <person name="Henrissat B."/>
            <person name="Grigoriev I.V."/>
            <person name="Hibbett D.S."/>
            <person name="Martin F."/>
            <person name="Nordberg H.P."/>
            <person name="Cantor M.N."/>
            <person name="Hua S.X."/>
        </authorList>
    </citation>
    <scope>NUCLEOTIDE SEQUENCE [LARGE SCALE GENOMIC DNA]</scope>
    <source>
        <strain evidence="2 3">MAFF 305830</strain>
    </source>
</reference>
<proteinExistence type="predicted"/>
<dbReference type="Pfam" id="PF09994">
    <property type="entry name" value="T6SS_Tle1-like_cat"/>
    <property type="match status" value="2"/>
</dbReference>
<dbReference type="HOGENOM" id="CLU_005049_5_0_1"/>
<name>A0A0C2X5E4_SERVB</name>
<feature type="domain" description="T6SS Phospholipase effector Tle1-like catalytic" evidence="1">
    <location>
        <begin position="6"/>
        <end position="216"/>
    </location>
</feature>
<feature type="domain" description="T6SS Phospholipase effector Tle1-like catalytic" evidence="1">
    <location>
        <begin position="239"/>
        <end position="322"/>
    </location>
</feature>
<dbReference type="STRING" id="933852.A0A0C2X5E4"/>
<organism evidence="2 3">
    <name type="scientific">Serendipita vermifera MAFF 305830</name>
    <dbReference type="NCBI Taxonomy" id="933852"/>
    <lineage>
        <taxon>Eukaryota</taxon>
        <taxon>Fungi</taxon>
        <taxon>Dikarya</taxon>
        <taxon>Basidiomycota</taxon>
        <taxon>Agaricomycotina</taxon>
        <taxon>Agaricomycetes</taxon>
        <taxon>Sebacinales</taxon>
        <taxon>Serendipitaceae</taxon>
        <taxon>Serendipita</taxon>
    </lineage>
</organism>
<dbReference type="PANTHER" id="PTHR33840:SF2">
    <property type="entry name" value="TLE1 PHOSPHOLIPASE DOMAIN-CONTAINING PROTEIN"/>
    <property type="match status" value="1"/>
</dbReference>
<keyword evidence="3" id="KW-1185">Reference proteome</keyword>
<reference evidence="3" key="2">
    <citation type="submission" date="2015-01" db="EMBL/GenBank/DDBJ databases">
        <title>Evolutionary Origins and Diversification of the Mycorrhizal Mutualists.</title>
        <authorList>
            <consortium name="DOE Joint Genome Institute"/>
            <consortium name="Mycorrhizal Genomics Consortium"/>
            <person name="Kohler A."/>
            <person name="Kuo A."/>
            <person name="Nagy L.G."/>
            <person name="Floudas D."/>
            <person name="Copeland A."/>
            <person name="Barry K.W."/>
            <person name="Cichocki N."/>
            <person name="Veneault-Fourrey C."/>
            <person name="LaButti K."/>
            <person name="Lindquist E.A."/>
            <person name="Lipzen A."/>
            <person name="Lundell T."/>
            <person name="Morin E."/>
            <person name="Murat C."/>
            <person name="Riley R."/>
            <person name="Ohm R."/>
            <person name="Sun H."/>
            <person name="Tunlid A."/>
            <person name="Henrissat B."/>
            <person name="Grigoriev I.V."/>
            <person name="Hibbett D.S."/>
            <person name="Martin F."/>
        </authorList>
    </citation>
    <scope>NUCLEOTIDE SEQUENCE [LARGE SCALE GENOMIC DNA]</scope>
    <source>
        <strain evidence="3">MAFF 305830</strain>
    </source>
</reference>
<dbReference type="InterPro" id="IPR018712">
    <property type="entry name" value="Tle1-like_cat"/>
</dbReference>
<dbReference type="AlphaFoldDB" id="A0A0C2X5E4"/>
<evidence type="ECO:0000259" key="1">
    <source>
        <dbReference type="Pfam" id="PF09994"/>
    </source>
</evidence>
<dbReference type="Proteomes" id="UP000054097">
    <property type="component" value="Unassembled WGS sequence"/>
</dbReference>
<evidence type="ECO:0000313" key="3">
    <source>
        <dbReference type="Proteomes" id="UP000054097"/>
    </source>
</evidence>
<dbReference type="PANTHER" id="PTHR33840">
    <property type="match status" value="1"/>
</dbReference>
<protein>
    <recommendedName>
        <fullName evidence="1">T6SS Phospholipase effector Tle1-like catalytic domain-containing protein</fullName>
    </recommendedName>
</protein>
<accession>A0A0C2X5E4</accession>
<evidence type="ECO:0000313" key="2">
    <source>
        <dbReference type="EMBL" id="KIM33348.1"/>
    </source>
</evidence>